<protein>
    <submittedName>
        <fullName evidence="9">Predicted protein</fullName>
    </submittedName>
</protein>
<evidence type="ECO:0000313" key="9">
    <source>
        <dbReference type="EMBL" id="EEH60775.1"/>
    </source>
</evidence>
<dbReference type="GO" id="GO:0030030">
    <property type="term" value="P:cell projection organization"/>
    <property type="evidence" value="ECO:0007669"/>
    <property type="project" value="UniProtKB-KW"/>
</dbReference>
<reference evidence="9 10" key="1">
    <citation type="journal article" date="2009" name="Science">
        <title>Green evolution and dynamic adaptations revealed by genomes of the marine picoeukaryotes Micromonas.</title>
        <authorList>
            <person name="Worden A.Z."/>
            <person name="Lee J.H."/>
            <person name="Mock T."/>
            <person name="Rouze P."/>
            <person name="Simmons M.P."/>
            <person name="Aerts A.L."/>
            <person name="Allen A.E."/>
            <person name="Cuvelier M.L."/>
            <person name="Derelle E."/>
            <person name="Everett M.V."/>
            <person name="Foulon E."/>
            <person name="Grimwood J."/>
            <person name="Gundlach H."/>
            <person name="Henrissat B."/>
            <person name="Napoli C."/>
            <person name="McDonald S.M."/>
            <person name="Parker M.S."/>
            <person name="Rombauts S."/>
            <person name="Salamov A."/>
            <person name="Von Dassow P."/>
            <person name="Badger J.H."/>
            <person name="Coutinho P.M."/>
            <person name="Demir E."/>
            <person name="Dubchak I."/>
            <person name="Gentemann C."/>
            <person name="Eikrem W."/>
            <person name="Gready J.E."/>
            <person name="John U."/>
            <person name="Lanier W."/>
            <person name="Lindquist E.A."/>
            <person name="Lucas S."/>
            <person name="Mayer K.F."/>
            <person name="Moreau H."/>
            <person name="Not F."/>
            <person name="Otillar R."/>
            <person name="Panaud O."/>
            <person name="Pangilinan J."/>
            <person name="Paulsen I."/>
            <person name="Piegu B."/>
            <person name="Poliakov A."/>
            <person name="Robbens S."/>
            <person name="Schmutz J."/>
            <person name="Toulza E."/>
            <person name="Wyss T."/>
            <person name="Zelensky A."/>
            <person name="Zhou K."/>
            <person name="Armbrust E.V."/>
            <person name="Bhattacharya D."/>
            <person name="Goodenough U.W."/>
            <person name="Van de Peer Y."/>
            <person name="Grigoriev I.V."/>
        </authorList>
    </citation>
    <scope>NUCLEOTIDE SEQUENCE [LARGE SCALE GENOMIC DNA]</scope>
    <source>
        <strain evidence="9 10">CCMP1545</strain>
    </source>
</reference>
<sequence length="772" mass="80012">MATATFPRERAASTARMLTLVLTVVLAFARGASAQIADGAGRSAAIVYPIDYTGVSASPTVTTTVVTTVGSCTCDLTEGACDANCCCDTTDCSAAEIALFSARLDDTSTHVCLDEGPASPALDYCISSSTVNSVNLPASSSLAQVTKSETDRSFLSQQMCIVQDNNAELSKYFTDPGVATSANLVESRTLNIGRAWLPDPTAVAASEALVTALDTNSAYRFNDTVRLSSKLTSPGGVWTLPGATFTGECDWVNVVGFGMRLPNSITKNSSTCVVPMDGPLEDIKDKCLQGTLNAALVTTSLRIANTKASSPSAITPIIQYVRTESTVGGLVADVNAASQTTAWVAEAALIDTGICTNALKEAHFEVTSDAAGTITMVTVAVTYADAVPIVGGDALTRSASTTNYWNTEQLSSSPIGFTQKFSVTWKTTGESPIPKSGSSGYVVGAPLLAGYQGTSGSKSAVLRLKDGLQLPAAGPNGVCSANAKSTVRFGKSQMSSCAIPLTKAALATFCGGTGTAYADAYLYTSTANGATPAVPSGGGKETPNGLLSVPPITSQLMDGLLWGTADATLTLDTQTVMIAGWADADATNIADWKGCSTTDTTDCGTVFTSLTAPSTSMSWDATTLTCSNVAVGYDITILTQKVGTLDNPQYKVARVAIDWIYDDWQWQDNNQLYTVTDPDVTTAAGGVNADQHYRQNFPLKSSVRFVEAVQDSAVGVTPATPSVFPSLSSDFFYPFLSAGPSGGRAGATAAWCVAIAVAFLVACLTARGNESY</sequence>
<evidence type="ECO:0000259" key="8">
    <source>
        <dbReference type="Pfam" id="PF25752"/>
    </source>
</evidence>
<evidence type="ECO:0000256" key="5">
    <source>
        <dbReference type="SAM" id="Phobius"/>
    </source>
</evidence>
<keyword evidence="10" id="KW-1185">Reference proteome</keyword>
<proteinExistence type="inferred from homology"/>
<keyword evidence="5" id="KW-0472">Membrane</keyword>
<dbReference type="AlphaFoldDB" id="C1MHN7"/>
<dbReference type="EMBL" id="GG663735">
    <property type="protein sequence ID" value="EEH60775.1"/>
    <property type="molecule type" value="Genomic_DNA"/>
</dbReference>
<dbReference type="Pfam" id="PF07773">
    <property type="entry name" value="TCTN_DUF1619"/>
    <property type="match status" value="1"/>
</dbReference>
<gene>
    <name evidence="9" type="ORF">MICPUCDRAFT_46251</name>
</gene>
<dbReference type="InterPro" id="IPR040354">
    <property type="entry name" value="TCTN1-3"/>
</dbReference>
<evidence type="ECO:0000256" key="2">
    <source>
        <dbReference type="ARBA" id="ARBA00022729"/>
    </source>
</evidence>
<name>C1MHN7_MICPC</name>
<dbReference type="Proteomes" id="UP000001876">
    <property type="component" value="Unassembled WGS sequence"/>
</dbReference>
<dbReference type="Pfam" id="PF25752">
    <property type="entry name" value="DUF1619_N"/>
    <property type="match status" value="1"/>
</dbReference>
<accession>C1MHN7</accession>
<dbReference type="InterPro" id="IPR011677">
    <property type="entry name" value="TCTN1-3_dom"/>
</dbReference>
<evidence type="ECO:0000259" key="7">
    <source>
        <dbReference type="Pfam" id="PF07773"/>
    </source>
</evidence>
<keyword evidence="4" id="KW-0325">Glycoprotein</keyword>
<dbReference type="PANTHER" id="PTHR14611">
    <property type="entry name" value="TECTONIC FAMILY MEMBER"/>
    <property type="match status" value="1"/>
</dbReference>
<dbReference type="PANTHER" id="PTHR14611:SF2">
    <property type="entry name" value="TECTONIC"/>
    <property type="match status" value="1"/>
</dbReference>
<dbReference type="KEGG" id="mpp:MICPUCDRAFT_46251"/>
<evidence type="ECO:0000256" key="6">
    <source>
        <dbReference type="SAM" id="SignalP"/>
    </source>
</evidence>
<keyword evidence="2 6" id="KW-0732">Signal</keyword>
<feature type="chain" id="PRO_5002911936" evidence="6">
    <location>
        <begin position="35"/>
        <end position="772"/>
    </location>
</feature>
<dbReference type="OMA" id="LNGAQIC"/>
<evidence type="ECO:0000256" key="3">
    <source>
        <dbReference type="ARBA" id="ARBA00022794"/>
    </source>
</evidence>
<dbReference type="InterPro" id="IPR057724">
    <property type="entry name" value="TCTN1-3_N"/>
</dbReference>
<evidence type="ECO:0000313" key="10">
    <source>
        <dbReference type="Proteomes" id="UP000001876"/>
    </source>
</evidence>
<evidence type="ECO:0000256" key="4">
    <source>
        <dbReference type="ARBA" id="ARBA00023180"/>
    </source>
</evidence>
<organism evidence="10">
    <name type="scientific">Micromonas pusilla (strain CCMP1545)</name>
    <name type="common">Picoplanktonic green alga</name>
    <dbReference type="NCBI Taxonomy" id="564608"/>
    <lineage>
        <taxon>Eukaryota</taxon>
        <taxon>Viridiplantae</taxon>
        <taxon>Chlorophyta</taxon>
        <taxon>Mamiellophyceae</taxon>
        <taxon>Mamiellales</taxon>
        <taxon>Mamiellaceae</taxon>
        <taxon>Micromonas</taxon>
    </lineage>
</organism>
<keyword evidence="5" id="KW-0812">Transmembrane</keyword>
<dbReference type="RefSeq" id="XP_003055523.1">
    <property type="nucleotide sequence ID" value="XM_003055477.1"/>
</dbReference>
<feature type="signal peptide" evidence="6">
    <location>
        <begin position="1"/>
        <end position="34"/>
    </location>
</feature>
<dbReference type="OrthoDB" id="2104337at2759"/>
<keyword evidence="3" id="KW-0970">Cilium biogenesis/degradation</keyword>
<dbReference type="STRING" id="564608.C1MHN7"/>
<feature type="domain" description="Tectonic-1-3" evidence="7">
    <location>
        <begin position="438"/>
        <end position="663"/>
    </location>
</feature>
<keyword evidence="5" id="KW-1133">Transmembrane helix</keyword>
<feature type="transmembrane region" description="Helical" evidence="5">
    <location>
        <begin position="745"/>
        <end position="766"/>
    </location>
</feature>
<comment type="similarity">
    <text evidence="1">Belongs to the tectonic family.</text>
</comment>
<feature type="domain" description="Tectonic-1-3 N-terminal" evidence="8">
    <location>
        <begin position="60"/>
        <end position="181"/>
    </location>
</feature>
<dbReference type="GeneID" id="9680901"/>
<evidence type="ECO:0000256" key="1">
    <source>
        <dbReference type="ARBA" id="ARBA00007633"/>
    </source>
</evidence>